<gene>
    <name evidence="3" type="ORF">ABWK59_31555</name>
</gene>
<dbReference type="SUPFAM" id="SSF55781">
    <property type="entry name" value="GAF domain-like"/>
    <property type="match status" value="1"/>
</dbReference>
<dbReference type="Gene3D" id="3.30.450.40">
    <property type="match status" value="1"/>
</dbReference>
<dbReference type="SUPFAM" id="SSF55785">
    <property type="entry name" value="PYP-like sensor domain (PAS domain)"/>
    <property type="match status" value="2"/>
</dbReference>
<dbReference type="RefSeq" id="WP_354644074.1">
    <property type="nucleotide sequence ID" value="NZ_CP159872.1"/>
</dbReference>
<dbReference type="EMBL" id="CP159872">
    <property type="protein sequence ID" value="XCM83139.1"/>
    <property type="molecule type" value="Genomic_DNA"/>
</dbReference>
<dbReference type="InterPro" id="IPR013655">
    <property type="entry name" value="PAS_fold_3"/>
</dbReference>
<evidence type="ECO:0000259" key="2">
    <source>
        <dbReference type="PROSITE" id="PS50112"/>
    </source>
</evidence>
<name>A0AAU8K4F0_9ACTN</name>
<dbReference type="Pfam" id="PF13185">
    <property type="entry name" value="GAF_2"/>
    <property type="match status" value="1"/>
</dbReference>
<reference evidence="3" key="1">
    <citation type="submission" date="2024-06" db="EMBL/GenBank/DDBJ databases">
        <title>The genome sequences of Kitasatospora sp. strain HUAS MG31.</title>
        <authorList>
            <person name="Mo P."/>
        </authorList>
    </citation>
    <scope>NUCLEOTIDE SEQUENCE</scope>
    <source>
        <strain evidence="3">HUAS MG31</strain>
    </source>
</reference>
<dbReference type="InterPro" id="IPR000014">
    <property type="entry name" value="PAS"/>
</dbReference>
<dbReference type="KEGG" id="kcm:ABWK59_31555"/>
<dbReference type="Pfam" id="PF08448">
    <property type="entry name" value="PAS_4"/>
    <property type="match status" value="1"/>
</dbReference>
<dbReference type="CDD" id="cd00130">
    <property type="entry name" value="PAS"/>
    <property type="match status" value="2"/>
</dbReference>
<proteinExistence type="predicted"/>
<organism evidence="3">
    <name type="scientific">Kitasatospora camelliae</name>
    <dbReference type="NCBI Taxonomy" id="3156397"/>
    <lineage>
        <taxon>Bacteria</taxon>
        <taxon>Bacillati</taxon>
        <taxon>Actinomycetota</taxon>
        <taxon>Actinomycetes</taxon>
        <taxon>Kitasatosporales</taxon>
        <taxon>Streptomycetaceae</taxon>
        <taxon>Kitasatospora</taxon>
    </lineage>
</organism>
<feature type="compositionally biased region" description="Pro residues" evidence="1">
    <location>
        <begin position="421"/>
        <end position="430"/>
    </location>
</feature>
<dbReference type="Gene3D" id="3.30.450.20">
    <property type="entry name" value="PAS domain"/>
    <property type="match status" value="2"/>
</dbReference>
<dbReference type="Pfam" id="PF08447">
    <property type="entry name" value="PAS_3"/>
    <property type="match status" value="1"/>
</dbReference>
<sequence>MRQGESGDQHGPPPTEGSGPTEGDGTVVGDGRPLWRSAVERDLADTLLRTVRGASAYGGVLYLRSADRRSLVVSAVVGVPLHLISGFRRIPVAAPLPPAEAYRTGRTILLGDADETMRRYPRLAVGLPYVYATGYTPLIAGDRTFGALAVLWPYDAGGPPTTARRQLRSAANRMAAALAPYGDEVAAEGDPAVVPLPLADGFGSRVGLFEWDLDGGRLTVDDELREILGLDDAFDGRAATLTERLAPEDVPLLHDAARRAAYQGEPFARQVRVRDARGGYRTVELRGRALAGSATLVVAVLDTSAHTAAAAAVERLRDGVFALDADGRVTYVNRSAELLLEAGRAQLLARHPWDVLPWLADPAYEDRYRAAMLSQQPTAFLACRPPDGWLAFSLYPDAHGLTGRIIPAGEPGGHHRTLPEARPPPPPASAPPTTCSSSPAPSPRRSPSARSATA</sequence>
<dbReference type="InterPro" id="IPR029016">
    <property type="entry name" value="GAF-like_dom_sf"/>
</dbReference>
<dbReference type="InterPro" id="IPR035965">
    <property type="entry name" value="PAS-like_dom_sf"/>
</dbReference>
<dbReference type="PROSITE" id="PS50112">
    <property type="entry name" value="PAS"/>
    <property type="match status" value="1"/>
</dbReference>
<dbReference type="AlphaFoldDB" id="A0AAU8K4F0"/>
<evidence type="ECO:0000313" key="3">
    <source>
        <dbReference type="EMBL" id="XCM83139.1"/>
    </source>
</evidence>
<feature type="compositionally biased region" description="Low complexity" evidence="1">
    <location>
        <begin position="431"/>
        <end position="454"/>
    </location>
</feature>
<feature type="domain" description="PAS" evidence="2">
    <location>
        <begin position="305"/>
        <end position="350"/>
    </location>
</feature>
<dbReference type="SMART" id="SM00091">
    <property type="entry name" value="PAS"/>
    <property type="match status" value="1"/>
</dbReference>
<dbReference type="InterPro" id="IPR013656">
    <property type="entry name" value="PAS_4"/>
</dbReference>
<protein>
    <submittedName>
        <fullName evidence="3">PAS domain-containing protein</fullName>
    </submittedName>
</protein>
<evidence type="ECO:0000256" key="1">
    <source>
        <dbReference type="SAM" id="MobiDB-lite"/>
    </source>
</evidence>
<accession>A0AAU8K4F0</accession>
<dbReference type="InterPro" id="IPR003018">
    <property type="entry name" value="GAF"/>
</dbReference>
<feature type="region of interest" description="Disordered" evidence="1">
    <location>
        <begin position="1"/>
        <end position="31"/>
    </location>
</feature>
<feature type="region of interest" description="Disordered" evidence="1">
    <location>
        <begin position="405"/>
        <end position="454"/>
    </location>
</feature>